<dbReference type="CDD" id="cd01130">
    <property type="entry name" value="VirB11-like_ATPase"/>
    <property type="match status" value="1"/>
</dbReference>
<evidence type="ECO:0000313" key="4">
    <source>
        <dbReference type="EMBL" id="ABN07624.1"/>
    </source>
</evidence>
<dbReference type="STRING" id="410358.Mlab_1459"/>
<proteinExistence type="inferred from homology"/>
<gene>
    <name evidence="4" type="ordered locus">Mlab_1459</name>
</gene>
<dbReference type="KEGG" id="mla:Mlab_1459"/>
<dbReference type="EMBL" id="CP000559">
    <property type="protein sequence ID" value="ABN07624.1"/>
    <property type="molecule type" value="Genomic_DNA"/>
</dbReference>
<protein>
    <submittedName>
        <fullName evidence="4">Type II secretion system protein E</fullName>
    </submittedName>
</protein>
<dbReference type="Proteomes" id="UP000000365">
    <property type="component" value="Chromosome"/>
</dbReference>
<feature type="domain" description="Bacterial type II secretion system protein E" evidence="3">
    <location>
        <begin position="207"/>
        <end position="410"/>
    </location>
</feature>
<dbReference type="GO" id="GO:0016887">
    <property type="term" value="F:ATP hydrolysis activity"/>
    <property type="evidence" value="ECO:0007669"/>
    <property type="project" value="InterPro"/>
</dbReference>
<evidence type="ECO:0000259" key="3">
    <source>
        <dbReference type="Pfam" id="PF00437"/>
    </source>
</evidence>
<comment type="similarity">
    <text evidence="1">Belongs to the GSP E family.</text>
</comment>
<feature type="region of interest" description="Disordered" evidence="2">
    <location>
        <begin position="552"/>
        <end position="575"/>
    </location>
</feature>
<keyword evidence="5" id="KW-1185">Reference proteome</keyword>
<dbReference type="InterPro" id="IPR001482">
    <property type="entry name" value="T2SS/T4SS_dom"/>
</dbReference>
<dbReference type="InterPro" id="IPR027417">
    <property type="entry name" value="P-loop_NTPase"/>
</dbReference>
<dbReference type="Gene3D" id="3.40.50.300">
    <property type="entry name" value="P-loop containing nucleotide triphosphate hydrolases"/>
    <property type="match status" value="1"/>
</dbReference>
<dbReference type="HOGENOM" id="CLU_362754_0_0_2"/>
<accession>A2STG8</accession>
<evidence type="ECO:0000313" key="5">
    <source>
        <dbReference type="Proteomes" id="UP000000365"/>
    </source>
</evidence>
<dbReference type="Gene3D" id="3.30.450.380">
    <property type="match status" value="1"/>
</dbReference>
<reference evidence="4 5" key="1">
    <citation type="journal article" date="2009" name="Stand. Genomic Sci.">
        <title>Complete genome sequence of Methanocorpusculum labreanum type strain Z.</title>
        <authorList>
            <person name="Anderson I.J."/>
            <person name="Sieprawska-Lupa M."/>
            <person name="Goltsman E."/>
            <person name="Lapidus A."/>
            <person name="Copeland A."/>
            <person name="Glavina Del Rio T."/>
            <person name="Tice H."/>
            <person name="Dalin E."/>
            <person name="Barry K."/>
            <person name="Pitluck S."/>
            <person name="Hauser L."/>
            <person name="Land M."/>
            <person name="Lucas S."/>
            <person name="Richardson P."/>
            <person name="Whitman W.B."/>
            <person name="Kyrpides N.C."/>
        </authorList>
    </citation>
    <scope>NUCLEOTIDE SEQUENCE [LARGE SCALE GENOMIC DNA]</scope>
    <source>
        <strain evidence="5">ATCC 43576 / DSM 4855 / Z</strain>
    </source>
</reference>
<dbReference type="eggNOG" id="arCOG01817">
    <property type="taxonomic scope" value="Archaea"/>
</dbReference>
<dbReference type="AlphaFoldDB" id="A2STG8"/>
<evidence type="ECO:0000256" key="1">
    <source>
        <dbReference type="ARBA" id="ARBA00006611"/>
    </source>
</evidence>
<dbReference type="InterPro" id="IPR050921">
    <property type="entry name" value="T4SS_GSP_E_ATPase"/>
</dbReference>
<dbReference type="PANTHER" id="PTHR30486:SF6">
    <property type="entry name" value="TYPE IV PILUS RETRACTATION ATPASE PILT"/>
    <property type="match status" value="1"/>
</dbReference>
<name>A2STG8_METLZ</name>
<organism evidence="4 5">
    <name type="scientific">Methanocorpusculum labreanum (strain ATCC 43576 / DSM 4855 / Z)</name>
    <dbReference type="NCBI Taxonomy" id="410358"/>
    <lineage>
        <taxon>Archaea</taxon>
        <taxon>Methanobacteriati</taxon>
        <taxon>Methanobacteriota</taxon>
        <taxon>Stenosarchaea group</taxon>
        <taxon>Methanomicrobia</taxon>
        <taxon>Methanomicrobiales</taxon>
        <taxon>Methanocorpusculaceae</taxon>
        <taxon>Methanocorpusculum</taxon>
    </lineage>
</organism>
<feature type="region of interest" description="Disordered" evidence="2">
    <location>
        <begin position="602"/>
        <end position="714"/>
    </location>
</feature>
<evidence type="ECO:0000256" key="2">
    <source>
        <dbReference type="SAM" id="MobiDB-lite"/>
    </source>
</evidence>
<dbReference type="PANTHER" id="PTHR30486">
    <property type="entry name" value="TWITCHING MOTILITY PROTEIN PILT"/>
    <property type="match status" value="1"/>
</dbReference>
<sequence length="770" mass="86035">MFGRKNKEEAQEEIPDTLPEYDFERDGSLVSPKLRKTDEILEAYWIEPGLTRVTIIRTAEYENVYIAHEPALTHFEAELLERLQPAVRDLLIMKDIELNDMMEVLYESIDLLLDSYDLNITNATVYKMRYYLKRTFFGWGRVDILRGDHDIEDISCSGYDLPVYLYHRKYRDIKTSIFFTDPRELDSLVVLFAQKAGKHISLSNPIVDATLSDGSRIQLTYSTVVSTRGSSFTIRKFRKNPFSPIDLLVNNTFTIDEMVYLWMAVQYNYSILIVGGTASGKTTTLNAISQFIPALSKVVSIEDTREIMLEHDNWIASLVPLSSGAVSAAQRDITMFDLLKAAMRQRPEYILLGEVRGIEAQTLFQAMNSGHTTYSTLHGGDVAMAIHRLENPPLDVPKATIETLDIVLCQGSMFRNKKQVRRCKEITEIVGMTDKGELEINTVFLYNFQRDTPSFSGTSQVYASIAEKTGMNMTTMGDELRKRTAVLQAMLDQDIRDYRDFARIVWLFLSRPKYVMANVGDLVQILPGKCKRHESLANLPIPKDEYPELVDGPSESDAAYGVGSSVSDRETSVDPSGVCYIPQPVGQADEPAKETMPLTKTVPVSGEQTPIVRSVPIDDSGAAGLESTPEPKEPAFTLPPKPVPESTEPAFVLPPKPADESGEPLADLSTESTEPGVDYLPEPTSESTEPGVDLPPEPAPESTEPEVKEEPVVEERLFYDVPVDTPSEEEIFGPAEPDPLFEVAPDKDISSFDLYADEQTSGSAPEKKQQ</sequence>
<dbReference type="SUPFAM" id="SSF52540">
    <property type="entry name" value="P-loop containing nucleoside triphosphate hydrolases"/>
    <property type="match status" value="1"/>
</dbReference>
<dbReference type="Pfam" id="PF00437">
    <property type="entry name" value="T2SSE"/>
    <property type="match status" value="1"/>
</dbReference>
<feature type="compositionally biased region" description="Basic and acidic residues" evidence="2">
    <location>
        <begin position="705"/>
        <end position="714"/>
    </location>
</feature>